<dbReference type="EMBL" id="FOLH01000003">
    <property type="protein sequence ID" value="SFC15881.1"/>
    <property type="molecule type" value="Genomic_DNA"/>
</dbReference>
<name>A0A1I1GWE8_9GAMM</name>
<evidence type="ECO:0000313" key="2">
    <source>
        <dbReference type="Proteomes" id="UP000199058"/>
    </source>
</evidence>
<dbReference type="STRING" id="1122252.SAMN05660443_1666"/>
<organism evidence="1 2">
    <name type="scientific">Marinospirillum celere</name>
    <dbReference type="NCBI Taxonomy" id="1122252"/>
    <lineage>
        <taxon>Bacteria</taxon>
        <taxon>Pseudomonadati</taxon>
        <taxon>Pseudomonadota</taxon>
        <taxon>Gammaproteobacteria</taxon>
        <taxon>Oceanospirillales</taxon>
        <taxon>Oceanospirillaceae</taxon>
        <taxon>Marinospirillum</taxon>
    </lineage>
</organism>
<proteinExistence type="predicted"/>
<dbReference type="OrthoDB" id="8601734at2"/>
<accession>A0A1I1GWE8</accession>
<dbReference type="Proteomes" id="UP000199058">
    <property type="component" value="Unassembled WGS sequence"/>
</dbReference>
<keyword evidence="2" id="KW-1185">Reference proteome</keyword>
<sequence>MIWHLIAAVFAGLAAAGVALLLRKLSGQRLPKWIIPVFAGLGMLGYQINIEYGWFEHKQTQLPSEARVVSSETQENFWRPWTLVVPMTSAFTVLDESSIRQSELNGERVTEFMLYRFQKQHVDQVRSQPFVLNCDNRELVPMKAERELQLDDLRRLSSSDPLYLAICENSSGS</sequence>
<protein>
    <submittedName>
        <fullName evidence="1">Uncharacterized protein</fullName>
    </submittedName>
</protein>
<reference evidence="1 2" key="1">
    <citation type="submission" date="2016-10" db="EMBL/GenBank/DDBJ databases">
        <authorList>
            <person name="de Groot N.N."/>
        </authorList>
    </citation>
    <scope>NUCLEOTIDE SEQUENCE [LARGE SCALE GENOMIC DNA]</scope>
    <source>
        <strain evidence="1 2">DSM 18438</strain>
    </source>
</reference>
<gene>
    <name evidence="1" type="ORF">SAMN05660443_1666</name>
</gene>
<dbReference type="RefSeq" id="WP_091961885.1">
    <property type="nucleotide sequence ID" value="NZ_FOLH01000003.1"/>
</dbReference>
<evidence type="ECO:0000313" key="1">
    <source>
        <dbReference type="EMBL" id="SFC15881.1"/>
    </source>
</evidence>
<dbReference type="AlphaFoldDB" id="A0A1I1GWE8"/>